<dbReference type="InterPro" id="IPR001680">
    <property type="entry name" value="WD40_rpt"/>
</dbReference>
<dbReference type="Pfam" id="PF13414">
    <property type="entry name" value="TPR_11"/>
    <property type="match status" value="1"/>
</dbReference>
<keyword evidence="2" id="KW-0677">Repeat</keyword>
<dbReference type="SMART" id="SM00028">
    <property type="entry name" value="TPR"/>
    <property type="match status" value="3"/>
</dbReference>
<comment type="caution">
    <text evidence="5">The sequence shown here is derived from an EMBL/GenBank/DDBJ whole genome shotgun (WGS) entry which is preliminary data.</text>
</comment>
<dbReference type="SUPFAM" id="SSF48452">
    <property type="entry name" value="TPR-like"/>
    <property type="match status" value="1"/>
</dbReference>
<dbReference type="SUPFAM" id="SSF50978">
    <property type="entry name" value="WD40 repeat-like"/>
    <property type="match status" value="1"/>
</dbReference>
<evidence type="ECO:0000256" key="3">
    <source>
        <dbReference type="PROSITE-ProRule" id="PRU00221"/>
    </source>
</evidence>
<feature type="non-terminal residue" evidence="5">
    <location>
        <position position="1"/>
    </location>
</feature>
<accession>A0A443RA53</accession>
<keyword evidence="6" id="KW-1185">Reference proteome</keyword>
<evidence type="ECO:0000313" key="5">
    <source>
        <dbReference type="EMBL" id="RWS12151.1"/>
    </source>
</evidence>
<dbReference type="InterPro" id="IPR011990">
    <property type="entry name" value="TPR-like_helical_dom_sf"/>
</dbReference>
<dbReference type="InterPro" id="IPR015943">
    <property type="entry name" value="WD40/YVTN_repeat-like_dom_sf"/>
</dbReference>
<evidence type="ECO:0000313" key="6">
    <source>
        <dbReference type="Proteomes" id="UP000285301"/>
    </source>
</evidence>
<reference evidence="5 6" key="1">
    <citation type="journal article" date="2018" name="Gigascience">
        <title>Genomes of trombidid mites reveal novel predicted allergens and laterally-transferred genes associated with secondary metabolism.</title>
        <authorList>
            <person name="Dong X."/>
            <person name="Chaisiri K."/>
            <person name="Xia D."/>
            <person name="Armstrong S.D."/>
            <person name="Fang Y."/>
            <person name="Donnelly M.J."/>
            <person name="Kadowaki T."/>
            <person name="McGarry J.W."/>
            <person name="Darby A.C."/>
            <person name="Makepeace B.L."/>
        </authorList>
    </citation>
    <scope>NUCLEOTIDE SEQUENCE [LARGE SCALE GENOMIC DNA]</scope>
    <source>
        <strain evidence="5">UoL-WK</strain>
    </source>
</reference>
<dbReference type="SMART" id="SM00320">
    <property type="entry name" value="WD40"/>
    <property type="match status" value="7"/>
</dbReference>
<keyword evidence="4" id="KW-0802">TPR repeat</keyword>
<dbReference type="InterPro" id="IPR019734">
    <property type="entry name" value="TPR_rpt"/>
</dbReference>
<dbReference type="Gene3D" id="2.130.10.10">
    <property type="entry name" value="YVTN repeat-like/Quinoprotein amine dehydrogenase"/>
    <property type="match status" value="2"/>
</dbReference>
<dbReference type="PANTHER" id="PTHR15574:SF40">
    <property type="entry name" value="WD AND TETRATRICOPEPTIDE REPEATS PROTEIN 1"/>
    <property type="match status" value="1"/>
</dbReference>
<feature type="repeat" description="TPR" evidence="4">
    <location>
        <begin position="428"/>
        <end position="461"/>
    </location>
</feature>
<dbReference type="OrthoDB" id="4869960at2759"/>
<dbReference type="STRING" id="1965070.A0A443RA53"/>
<dbReference type="PROSITE" id="PS50082">
    <property type="entry name" value="WD_REPEATS_2"/>
    <property type="match status" value="2"/>
</dbReference>
<evidence type="ECO:0000256" key="4">
    <source>
        <dbReference type="PROSITE-ProRule" id="PRU00339"/>
    </source>
</evidence>
<protein>
    <submittedName>
        <fullName evidence="5">WD and tetratricopeptide repeats protein 1-like protein</fullName>
    </submittedName>
</protein>
<dbReference type="AlphaFoldDB" id="A0A443RA53"/>
<gene>
    <name evidence="5" type="ORF">B4U79_07436</name>
</gene>
<dbReference type="PROSITE" id="PS50005">
    <property type="entry name" value="TPR"/>
    <property type="match status" value="1"/>
</dbReference>
<dbReference type="InterPro" id="IPR036322">
    <property type="entry name" value="WD40_repeat_dom_sf"/>
</dbReference>
<dbReference type="Gene3D" id="1.25.40.10">
    <property type="entry name" value="Tetratricopeptide repeat domain"/>
    <property type="match status" value="1"/>
</dbReference>
<dbReference type="GO" id="GO:0045717">
    <property type="term" value="P:negative regulation of fatty acid biosynthetic process"/>
    <property type="evidence" value="ECO:0007669"/>
    <property type="project" value="TreeGrafter"/>
</dbReference>
<keyword evidence="1 3" id="KW-0853">WD repeat</keyword>
<organism evidence="5 6">
    <name type="scientific">Dinothrombium tinctorium</name>
    <dbReference type="NCBI Taxonomy" id="1965070"/>
    <lineage>
        <taxon>Eukaryota</taxon>
        <taxon>Metazoa</taxon>
        <taxon>Ecdysozoa</taxon>
        <taxon>Arthropoda</taxon>
        <taxon>Chelicerata</taxon>
        <taxon>Arachnida</taxon>
        <taxon>Acari</taxon>
        <taxon>Acariformes</taxon>
        <taxon>Trombidiformes</taxon>
        <taxon>Prostigmata</taxon>
        <taxon>Anystina</taxon>
        <taxon>Parasitengona</taxon>
        <taxon>Trombidioidea</taxon>
        <taxon>Trombidiidae</taxon>
        <taxon>Dinothrombium</taxon>
    </lineage>
</organism>
<sequence>ARNVRNADWSRTVRRERGSNAAFDAFAAMESKSETESSENKVEFAKDIFNLPTDSDENFVLLHSKREFDDTFTIPFQRKMILTRNFISRLGLEAELEGHSGCVNCLEWSTSGELLASGSDDCQIIIWDPFSRRKLKTIQSGHQGNIFSVKFLPNSNNGTIVSGAGDYKIRVHDVNASETTMACSCHANRVKRLATAPNLPFMFWSAAEDGLILQFDLRQPHTCSNTCKNVLVNLICLFGAHAEAKCVAINPLRPELLAVGANDPYIRLYDRRMLKPTTYKRRPDDVYASSHWERLGMDSPERGESEEDNSFQQQYPTHNLPSNCVKYFVAGHLPIKRLDFRKKFRTLACTYIAFSPQGNELLANLGGEQIYLFDIVKPRRPKAFGVPLTCLTQEHSTHSNGYHLNGTTNSSKYRLKFHPVKSKLPPNVDALRQAANDIFAKGQHTAAIELYNKAINLCPNAAVLYGNRAAIFMKRGWDGDMYCALRDCYKALEVDPDFFKAHFRLVRCLYELHKNQEAYDSFKLFKTKYPEHVKTSACVALDHDINKAISAKTNDDCGCSNSKSKAHDFMSSSGFNEVNASFSRDDSNNFENYQEKEWTSQAFDFSERFCGHCNTTTDIKEANFFGSNYIVAGSDDGTFFTWDRKTTNIVRILKGDSSIVNCLQPHPSCCLLATSGIESVVRLWSPRPEDGQREVREVTDFQDQAQSNQLRMNMNPLETMLLNMGYRIPHDMDENDSDREANILQCRQS</sequence>
<dbReference type="PROSITE" id="PS50294">
    <property type="entry name" value="WD_REPEATS_REGION"/>
    <property type="match status" value="1"/>
</dbReference>
<proteinExistence type="predicted"/>
<dbReference type="GO" id="GO:0080008">
    <property type="term" value="C:Cul4-RING E3 ubiquitin ligase complex"/>
    <property type="evidence" value="ECO:0007669"/>
    <property type="project" value="TreeGrafter"/>
</dbReference>
<dbReference type="Proteomes" id="UP000285301">
    <property type="component" value="Unassembled WGS sequence"/>
</dbReference>
<dbReference type="GO" id="GO:0005737">
    <property type="term" value="C:cytoplasm"/>
    <property type="evidence" value="ECO:0007669"/>
    <property type="project" value="TreeGrafter"/>
</dbReference>
<name>A0A443RA53_9ACAR</name>
<dbReference type="Pfam" id="PF00400">
    <property type="entry name" value="WD40"/>
    <property type="match status" value="3"/>
</dbReference>
<evidence type="ECO:0000256" key="1">
    <source>
        <dbReference type="ARBA" id="ARBA00022574"/>
    </source>
</evidence>
<evidence type="ECO:0000256" key="2">
    <source>
        <dbReference type="ARBA" id="ARBA00022737"/>
    </source>
</evidence>
<dbReference type="PANTHER" id="PTHR15574">
    <property type="entry name" value="WD REPEAT DOMAIN-CONTAINING FAMILY"/>
    <property type="match status" value="1"/>
</dbReference>
<feature type="repeat" description="WD" evidence="3">
    <location>
        <begin position="139"/>
        <end position="182"/>
    </location>
</feature>
<feature type="repeat" description="WD" evidence="3">
    <location>
        <begin position="96"/>
        <end position="137"/>
    </location>
</feature>
<dbReference type="InterPro" id="IPR045151">
    <property type="entry name" value="DCAF8"/>
</dbReference>
<dbReference type="EMBL" id="NCKU01001412">
    <property type="protein sequence ID" value="RWS12151.1"/>
    <property type="molecule type" value="Genomic_DNA"/>
</dbReference>